<feature type="domain" description="DUF7137" evidence="3">
    <location>
        <begin position="183"/>
        <end position="272"/>
    </location>
</feature>
<dbReference type="Pfam" id="PF23585">
    <property type="entry name" value="DUF7137"/>
    <property type="match status" value="1"/>
</dbReference>
<feature type="compositionally biased region" description="Gly residues" evidence="1">
    <location>
        <begin position="163"/>
        <end position="173"/>
    </location>
</feature>
<organism evidence="4 5">
    <name type="scientific">Dissophora globulifera</name>
    <dbReference type="NCBI Taxonomy" id="979702"/>
    <lineage>
        <taxon>Eukaryota</taxon>
        <taxon>Fungi</taxon>
        <taxon>Fungi incertae sedis</taxon>
        <taxon>Mucoromycota</taxon>
        <taxon>Mortierellomycotina</taxon>
        <taxon>Mortierellomycetes</taxon>
        <taxon>Mortierellales</taxon>
        <taxon>Mortierellaceae</taxon>
        <taxon>Dissophora</taxon>
    </lineage>
</organism>
<feature type="region of interest" description="Disordered" evidence="1">
    <location>
        <begin position="42"/>
        <end position="181"/>
    </location>
</feature>
<comment type="caution">
    <text evidence="4">The sequence shown here is derived from an EMBL/GenBank/DDBJ whole genome shotgun (WGS) entry which is preliminary data.</text>
</comment>
<dbReference type="AlphaFoldDB" id="A0A9P6UX29"/>
<accession>A0A9P6UX29</accession>
<dbReference type="Proteomes" id="UP000738325">
    <property type="component" value="Unassembled WGS sequence"/>
</dbReference>
<proteinExistence type="predicted"/>
<feature type="compositionally biased region" description="Pro residues" evidence="1">
    <location>
        <begin position="107"/>
        <end position="119"/>
    </location>
</feature>
<evidence type="ECO:0000256" key="1">
    <source>
        <dbReference type="SAM" id="MobiDB-lite"/>
    </source>
</evidence>
<dbReference type="EMBL" id="JAAAIP010000126">
    <property type="protein sequence ID" value="KAG0325059.1"/>
    <property type="molecule type" value="Genomic_DNA"/>
</dbReference>
<reference evidence="4" key="1">
    <citation type="journal article" date="2020" name="Fungal Divers.">
        <title>Resolving the Mortierellaceae phylogeny through synthesis of multi-gene phylogenetics and phylogenomics.</title>
        <authorList>
            <person name="Vandepol N."/>
            <person name="Liber J."/>
            <person name="Desiro A."/>
            <person name="Na H."/>
            <person name="Kennedy M."/>
            <person name="Barry K."/>
            <person name="Grigoriev I.V."/>
            <person name="Miller A.N."/>
            <person name="O'Donnell K."/>
            <person name="Stajich J.E."/>
            <person name="Bonito G."/>
        </authorList>
    </citation>
    <scope>NUCLEOTIDE SEQUENCE</scope>
    <source>
        <strain evidence="4">REB-010B</strain>
    </source>
</reference>
<evidence type="ECO:0000256" key="2">
    <source>
        <dbReference type="SAM" id="SignalP"/>
    </source>
</evidence>
<gene>
    <name evidence="4" type="ORF">BGZ99_001097</name>
</gene>
<keyword evidence="5" id="KW-1185">Reference proteome</keyword>
<feature type="signal peptide" evidence="2">
    <location>
        <begin position="1"/>
        <end position="33"/>
    </location>
</feature>
<name>A0A9P6UX29_9FUNG</name>
<dbReference type="InterPro" id="IPR055561">
    <property type="entry name" value="DUF7137"/>
</dbReference>
<sequence length="272" mass="26814">MTGSLVRGLGSKTTAWLALITIAVAMLLSVVSAADHQRPHLYARQQQGSPGTGTGSPGPTSGTVGGGGSTSTGGNSPVPAPAPAVASASASASAPEASSAPTAGPLSPLPSSTPLPPSRQPGSTGGTIIGTGGTTIGTGGTIIGTGGTTTPPSSYNLTLPPGATGGTVIGSTGGSTSIIDPRRPVSRLSMIQPKQNTANPPLFAVGSNIVFEWVFDNTTLIFPPANLTVEVNLTGNIKVVWPIANVSGTATSVVWNTATASNPNLFMGFYTL</sequence>
<evidence type="ECO:0000313" key="4">
    <source>
        <dbReference type="EMBL" id="KAG0325059.1"/>
    </source>
</evidence>
<evidence type="ECO:0000313" key="5">
    <source>
        <dbReference type="Proteomes" id="UP000738325"/>
    </source>
</evidence>
<dbReference type="OrthoDB" id="2435509at2759"/>
<feature type="compositionally biased region" description="Low complexity" evidence="1">
    <location>
        <begin position="72"/>
        <end position="106"/>
    </location>
</feature>
<feature type="chain" id="PRO_5040500281" description="DUF7137 domain-containing protein" evidence="2">
    <location>
        <begin position="34"/>
        <end position="272"/>
    </location>
</feature>
<evidence type="ECO:0000259" key="3">
    <source>
        <dbReference type="Pfam" id="PF23585"/>
    </source>
</evidence>
<protein>
    <recommendedName>
        <fullName evidence="3">DUF7137 domain-containing protein</fullName>
    </recommendedName>
</protein>
<keyword evidence="2" id="KW-0732">Signal</keyword>
<feature type="compositionally biased region" description="Gly residues" evidence="1">
    <location>
        <begin position="123"/>
        <end position="147"/>
    </location>
</feature>